<dbReference type="Gene3D" id="3.30.70.330">
    <property type="match status" value="1"/>
</dbReference>
<evidence type="ECO:0000259" key="4">
    <source>
        <dbReference type="PROSITE" id="PS50102"/>
    </source>
</evidence>
<dbReference type="InterPro" id="IPR025715">
    <property type="entry name" value="FoP_C"/>
</dbReference>
<dbReference type="PROSITE" id="PS50102">
    <property type="entry name" value="RRM"/>
    <property type="match status" value="1"/>
</dbReference>
<dbReference type="InterPro" id="IPR012677">
    <property type="entry name" value="Nucleotide-bd_a/b_plait_sf"/>
</dbReference>
<dbReference type="GO" id="GO:0005634">
    <property type="term" value="C:nucleus"/>
    <property type="evidence" value="ECO:0007669"/>
    <property type="project" value="TreeGrafter"/>
</dbReference>
<proteinExistence type="predicted"/>
<keyword evidence="1 2" id="KW-0694">RNA-binding</keyword>
<evidence type="ECO:0000256" key="1">
    <source>
        <dbReference type="ARBA" id="ARBA00022884"/>
    </source>
</evidence>
<keyword evidence="6" id="KW-1185">Reference proteome</keyword>
<evidence type="ECO:0000313" key="5">
    <source>
        <dbReference type="EMBL" id="KAG0144764.1"/>
    </source>
</evidence>
<dbReference type="GO" id="GO:0003729">
    <property type="term" value="F:mRNA binding"/>
    <property type="evidence" value="ECO:0007669"/>
    <property type="project" value="TreeGrafter"/>
</dbReference>
<dbReference type="InterPro" id="IPR035979">
    <property type="entry name" value="RBD_domain_sf"/>
</dbReference>
<sequence length="217" mass="23481">MSAMNLDRPLDDIITEKRKQRRGGVARRGGKATNGTGPVRNARTTARPQPVVVAPPASKALQLPPQMGQGSKIIVSNLPTDVTENQIRELFSTTVGPVIKVALSYDNRAQSKGTAQVEFKRNDDATKAFQQYNKRLIDQNRPMKVEIIVDPSRIPPPPLSTRVAPAPKQAVATVSSVAPTGPRRSGGGKGRGKNLKQPLKTAADLDAEMEDYQKAKE</sequence>
<dbReference type="Proteomes" id="UP000886653">
    <property type="component" value="Unassembled WGS sequence"/>
</dbReference>
<name>A0A9P6NEV6_9BASI</name>
<dbReference type="AlphaFoldDB" id="A0A9P6NEV6"/>
<reference evidence="5" key="1">
    <citation type="submission" date="2013-11" db="EMBL/GenBank/DDBJ databases">
        <title>Genome sequence of the fusiform rust pathogen reveals effectors for host alternation and coevolution with pine.</title>
        <authorList>
            <consortium name="DOE Joint Genome Institute"/>
            <person name="Smith K."/>
            <person name="Pendleton A."/>
            <person name="Kubisiak T."/>
            <person name="Anderson C."/>
            <person name="Salamov A."/>
            <person name="Aerts A."/>
            <person name="Riley R."/>
            <person name="Clum A."/>
            <person name="Lindquist E."/>
            <person name="Ence D."/>
            <person name="Campbell M."/>
            <person name="Kronenberg Z."/>
            <person name="Feau N."/>
            <person name="Dhillon B."/>
            <person name="Hamelin R."/>
            <person name="Burleigh J."/>
            <person name="Smith J."/>
            <person name="Yandell M."/>
            <person name="Nelson C."/>
            <person name="Grigoriev I."/>
            <person name="Davis J."/>
        </authorList>
    </citation>
    <scope>NUCLEOTIDE SEQUENCE</scope>
    <source>
        <strain evidence="5">G11</strain>
    </source>
</reference>
<dbReference type="PANTHER" id="PTHR19965:SF35">
    <property type="entry name" value="RNA ANNEALING PROTEIN YRA1"/>
    <property type="match status" value="1"/>
</dbReference>
<evidence type="ECO:0000256" key="3">
    <source>
        <dbReference type="SAM" id="MobiDB-lite"/>
    </source>
</evidence>
<dbReference type="PANTHER" id="PTHR19965">
    <property type="entry name" value="RNA AND EXPORT FACTOR BINDING PROTEIN"/>
    <property type="match status" value="1"/>
</dbReference>
<dbReference type="OrthoDB" id="2505592at2759"/>
<dbReference type="SMART" id="SM00360">
    <property type="entry name" value="RRM"/>
    <property type="match status" value="1"/>
</dbReference>
<dbReference type="InterPro" id="IPR051229">
    <property type="entry name" value="ALYREF_mRNA_export"/>
</dbReference>
<dbReference type="SMART" id="SM01218">
    <property type="entry name" value="FoP_duplication"/>
    <property type="match status" value="1"/>
</dbReference>
<dbReference type="Pfam" id="PF00076">
    <property type="entry name" value="RRM_1"/>
    <property type="match status" value="1"/>
</dbReference>
<feature type="compositionally biased region" description="Basic and acidic residues" evidence="3">
    <location>
        <begin position="8"/>
        <end position="17"/>
    </location>
</feature>
<dbReference type="SUPFAM" id="SSF54928">
    <property type="entry name" value="RNA-binding domain, RBD"/>
    <property type="match status" value="1"/>
</dbReference>
<feature type="region of interest" description="Disordered" evidence="3">
    <location>
        <begin position="160"/>
        <end position="217"/>
    </location>
</feature>
<evidence type="ECO:0000313" key="6">
    <source>
        <dbReference type="Proteomes" id="UP000886653"/>
    </source>
</evidence>
<accession>A0A9P6NEV6</accession>
<feature type="region of interest" description="Disordered" evidence="3">
    <location>
        <begin position="1"/>
        <end position="50"/>
    </location>
</feature>
<dbReference type="EMBL" id="MU167289">
    <property type="protein sequence ID" value="KAG0144764.1"/>
    <property type="molecule type" value="Genomic_DNA"/>
</dbReference>
<comment type="caution">
    <text evidence="5">The sequence shown here is derived from an EMBL/GenBank/DDBJ whole genome shotgun (WGS) entry which is preliminary data.</text>
</comment>
<feature type="compositionally biased region" description="Basic residues" evidence="3">
    <location>
        <begin position="18"/>
        <end position="30"/>
    </location>
</feature>
<feature type="domain" description="RRM" evidence="4">
    <location>
        <begin position="71"/>
        <end position="150"/>
    </location>
</feature>
<dbReference type="InterPro" id="IPR000504">
    <property type="entry name" value="RRM_dom"/>
</dbReference>
<gene>
    <name evidence="5" type="ORF">CROQUDRAFT_79602</name>
</gene>
<organism evidence="5 6">
    <name type="scientific">Cronartium quercuum f. sp. fusiforme G11</name>
    <dbReference type="NCBI Taxonomy" id="708437"/>
    <lineage>
        <taxon>Eukaryota</taxon>
        <taxon>Fungi</taxon>
        <taxon>Dikarya</taxon>
        <taxon>Basidiomycota</taxon>
        <taxon>Pucciniomycotina</taxon>
        <taxon>Pucciniomycetes</taxon>
        <taxon>Pucciniales</taxon>
        <taxon>Coleosporiaceae</taxon>
        <taxon>Cronartium</taxon>
    </lineage>
</organism>
<protein>
    <recommendedName>
        <fullName evidence="4">RRM domain-containing protein</fullName>
    </recommendedName>
</protein>
<evidence type="ECO:0000256" key="2">
    <source>
        <dbReference type="PROSITE-ProRule" id="PRU00176"/>
    </source>
</evidence>